<dbReference type="PANTHER" id="PTHR48111">
    <property type="entry name" value="REGULATOR OF RPOS"/>
    <property type="match status" value="1"/>
</dbReference>
<evidence type="ECO:0000256" key="3">
    <source>
        <dbReference type="ARBA" id="ARBA00023015"/>
    </source>
</evidence>
<keyword evidence="5" id="KW-0804">Transcription</keyword>
<dbReference type="KEGG" id="nva:G3M78_15300"/>
<accession>A0A7T0G4S0</accession>
<dbReference type="Proteomes" id="UP000594464">
    <property type="component" value="Chromosome"/>
</dbReference>
<dbReference type="Pfam" id="PF00072">
    <property type="entry name" value="Response_reg"/>
    <property type="match status" value="1"/>
</dbReference>
<sequence length="187" mass="21309">MSKHSILIIDDEEVITESMSHILEQAQYKVYTAPNGQTGIEAFKNERPQLVITDLMMSGIDGIDVLKEIKSDSPEALVIILTGHGELESAIEAVHYGASEYLLKPCNKTEILHRVKECFEKREMQIQIKAYEKIIPVCCQCRKIRDDRGRPHESGEWVFADEFIERHSDLDASHTYCNDCAEKIINS</sequence>
<dbReference type="GO" id="GO:0000156">
    <property type="term" value="F:phosphorelay response regulator activity"/>
    <property type="evidence" value="ECO:0007669"/>
    <property type="project" value="TreeGrafter"/>
</dbReference>
<gene>
    <name evidence="8" type="ORF">G3M78_15300</name>
</gene>
<dbReference type="Gene3D" id="3.40.50.2300">
    <property type="match status" value="1"/>
</dbReference>
<dbReference type="AlphaFoldDB" id="A0A7T0G4S0"/>
<keyword evidence="1 6" id="KW-0597">Phosphoprotein</keyword>
<dbReference type="PROSITE" id="PS50110">
    <property type="entry name" value="RESPONSE_REGULATORY"/>
    <property type="match status" value="1"/>
</dbReference>
<proteinExistence type="predicted"/>
<keyword evidence="3" id="KW-0805">Transcription regulation</keyword>
<dbReference type="InterPro" id="IPR039420">
    <property type="entry name" value="WalR-like"/>
</dbReference>
<evidence type="ECO:0000256" key="6">
    <source>
        <dbReference type="PROSITE-ProRule" id="PRU00169"/>
    </source>
</evidence>
<keyword evidence="2" id="KW-0902">Two-component regulatory system</keyword>
<dbReference type="GO" id="GO:0032993">
    <property type="term" value="C:protein-DNA complex"/>
    <property type="evidence" value="ECO:0007669"/>
    <property type="project" value="TreeGrafter"/>
</dbReference>
<reference evidence="9" key="1">
    <citation type="submission" date="2020-02" db="EMBL/GenBank/DDBJ databases">
        <title>Genomic and physiological characterization of two novel Nitrospinaceae genera.</title>
        <authorList>
            <person name="Mueller A.J."/>
            <person name="Jung M.-Y."/>
            <person name="Strachan C.R."/>
            <person name="Herbold C.W."/>
            <person name="Kirkegaard R.H."/>
            <person name="Daims H."/>
        </authorList>
    </citation>
    <scope>NUCLEOTIDE SEQUENCE [LARGE SCALE GENOMIC DNA]</scope>
</reference>
<evidence type="ECO:0000256" key="1">
    <source>
        <dbReference type="ARBA" id="ARBA00022553"/>
    </source>
</evidence>
<feature type="modified residue" description="4-aspartylphosphate" evidence="6">
    <location>
        <position position="54"/>
    </location>
</feature>
<dbReference type="GO" id="GO:0006355">
    <property type="term" value="P:regulation of DNA-templated transcription"/>
    <property type="evidence" value="ECO:0007669"/>
    <property type="project" value="TreeGrafter"/>
</dbReference>
<dbReference type="InterPro" id="IPR011006">
    <property type="entry name" value="CheY-like_superfamily"/>
</dbReference>
<keyword evidence="4" id="KW-0238">DNA-binding</keyword>
<dbReference type="SUPFAM" id="SSF52172">
    <property type="entry name" value="CheY-like"/>
    <property type="match status" value="1"/>
</dbReference>
<dbReference type="EMBL" id="CP048620">
    <property type="protein sequence ID" value="QPJ66693.1"/>
    <property type="molecule type" value="Genomic_DNA"/>
</dbReference>
<evidence type="ECO:0000256" key="5">
    <source>
        <dbReference type="ARBA" id="ARBA00023163"/>
    </source>
</evidence>
<organism evidence="8 9">
    <name type="scientific">Candidatus Nitrohelix vancouverensis</name>
    <dbReference type="NCBI Taxonomy" id="2705534"/>
    <lineage>
        <taxon>Bacteria</taxon>
        <taxon>Pseudomonadati</taxon>
        <taxon>Nitrospinota/Tectimicrobiota group</taxon>
        <taxon>Nitrospinota</taxon>
        <taxon>Nitrospinia</taxon>
        <taxon>Nitrospinales</taxon>
        <taxon>Nitrospinaceae</taxon>
        <taxon>Candidatus Nitrohelix</taxon>
    </lineage>
</organism>
<dbReference type="PANTHER" id="PTHR48111:SF1">
    <property type="entry name" value="TWO-COMPONENT RESPONSE REGULATOR ORR33"/>
    <property type="match status" value="1"/>
</dbReference>
<dbReference type="GO" id="GO:0000976">
    <property type="term" value="F:transcription cis-regulatory region binding"/>
    <property type="evidence" value="ECO:0007669"/>
    <property type="project" value="TreeGrafter"/>
</dbReference>
<name>A0A7T0G4S0_9BACT</name>
<evidence type="ECO:0000313" key="8">
    <source>
        <dbReference type="EMBL" id="QPJ66693.1"/>
    </source>
</evidence>
<feature type="domain" description="Response regulatory" evidence="7">
    <location>
        <begin position="5"/>
        <end position="119"/>
    </location>
</feature>
<dbReference type="GO" id="GO:0005829">
    <property type="term" value="C:cytosol"/>
    <property type="evidence" value="ECO:0007669"/>
    <property type="project" value="TreeGrafter"/>
</dbReference>
<protein>
    <submittedName>
        <fullName evidence="8">Response regulator</fullName>
    </submittedName>
</protein>
<evidence type="ECO:0000313" key="9">
    <source>
        <dbReference type="Proteomes" id="UP000594464"/>
    </source>
</evidence>
<evidence type="ECO:0000259" key="7">
    <source>
        <dbReference type="PROSITE" id="PS50110"/>
    </source>
</evidence>
<evidence type="ECO:0000256" key="2">
    <source>
        <dbReference type="ARBA" id="ARBA00023012"/>
    </source>
</evidence>
<dbReference type="SMART" id="SM00448">
    <property type="entry name" value="REC"/>
    <property type="match status" value="1"/>
</dbReference>
<dbReference type="InterPro" id="IPR001789">
    <property type="entry name" value="Sig_transdc_resp-reg_receiver"/>
</dbReference>
<evidence type="ECO:0000256" key="4">
    <source>
        <dbReference type="ARBA" id="ARBA00023125"/>
    </source>
</evidence>